<evidence type="ECO:0000256" key="4">
    <source>
        <dbReference type="ARBA" id="ARBA00023002"/>
    </source>
</evidence>
<dbReference type="InterPro" id="IPR003953">
    <property type="entry name" value="FAD-dep_OxRdtase_2_FAD-bd"/>
</dbReference>
<keyword evidence="5" id="KW-0732">Signal</keyword>
<dbReference type="PRINTS" id="PR00368">
    <property type="entry name" value="FADPNR"/>
</dbReference>
<comment type="cofactor">
    <cofactor evidence="1">
        <name>FAD</name>
        <dbReference type="ChEBI" id="CHEBI:57692"/>
    </cofactor>
</comment>
<dbReference type="SUPFAM" id="SSF51905">
    <property type="entry name" value="FAD/NAD(P)-binding domain"/>
    <property type="match status" value="1"/>
</dbReference>
<name>A0A388SFW1_9BURK</name>
<dbReference type="SUPFAM" id="SSF56425">
    <property type="entry name" value="Succinate dehydrogenase/fumarate reductase flavoprotein, catalytic domain"/>
    <property type="match status" value="1"/>
</dbReference>
<evidence type="ECO:0000313" key="8">
    <source>
        <dbReference type="Proteomes" id="UP000266091"/>
    </source>
</evidence>
<feature type="chain" id="PRO_5022250557" evidence="5">
    <location>
        <begin position="25"/>
        <end position="471"/>
    </location>
</feature>
<dbReference type="Gene3D" id="3.50.50.60">
    <property type="entry name" value="FAD/NAD(P)-binding domain"/>
    <property type="match status" value="1"/>
</dbReference>
<dbReference type="InterPro" id="IPR036188">
    <property type="entry name" value="FAD/NAD-bd_sf"/>
</dbReference>
<organism evidence="7 8">
    <name type="scientific">Mesosutterella multiformis</name>
    <dbReference type="NCBI Taxonomy" id="2259133"/>
    <lineage>
        <taxon>Bacteria</taxon>
        <taxon>Pseudomonadati</taxon>
        <taxon>Pseudomonadota</taxon>
        <taxon>Betaproteobacteria</taxon>
        <taxon>Burkholderiales</taxon>
        <taxon>Sutterellaceae</taxon>
        <taxon>Mesosutterella</taxon>
    </lineage>
</organism>
<dbReference type="Gene3D" id="3.90.700.10">
    <property type="entry name" value="Succinate dehydrogenase/fumarate reductase flavoprotein, catalytic domain"/>
    <property type="match status" value="1"/>
</dbReference>
<dbReference type="PANTHER" id="PTHR43400:SF7">
    <property type="entry name" value="FAD-DEPENDENT OXIDOREDUCTASE 2 FAD BINDING DOMAIN-CONTAINING PROTEIN"/>
    <property type="match status" value="1"/>
</dbReference>
<dbReference type="EMBL" id="BGZJ01000002">
    <property type="protein sequence ID" value="GBO94573.1"/>
    <property type="molecule type" value="Genomic_DNA"/>
</dbReference>
<keyword evidence="3 5" id="KW-0274">FAD</keyword>
<dbReference type="GO" id="GO:0016491">
    <property type="term" value="F:oxidoreductase activity"/>
    <property type="evidence" value="ECO:0007669"/>
    <property type="project" value="UniProtKB-KW"/>
</dbReference>
<sequence length="471" mass="50764">MKRRNLLGLLSVIPFAGPALSSTAEPADEWESDVCVIGAGLAGITAAIAAKTAGAANVCVLEKESLLEGHSTISTGYFSAVRHMPGHDAEYRAAVDSMIADMEKTGKGLGNPELIRILAENSGAAYDWMTSLGVTWLPDPYEALGGLVPRSYLTSFVNGGYDYIFAVNRRLRELRIPLYFGAEVTQVTPTDAGYVVSGSRLKKKFLVHAKTVILATGGYTANVELRSKYDPRLTREITSTANPYGDGLDTATGDGILFGEALGAELLDMDKILTIPFSGGRLTNYVGADVYLDESGHRFVNEQAPMETISQAVWKLPNHRFWVVTDAASAKGASRSVKLLRGIVKTADTLEDVAVGMRVDPKEFLQTMDRYNSYARAHQDPEFGRTLFTQEIKKPPFYYGLERPFVHFCNGGLRIDARARVIRKDGNPIPGLYAAGEVTGGIHGAGRLGGCSLPDCVVFGRIAGESAANAL</sequence>
<evidence type="ECO:0000259" key="6">
    <source>
        <dbReference type="Pfam" id="PF00890"/>
    </source>
</evidence>
<gene>
    <name evidence="7" type="ORF">MESMUL_19270</name>
</gene>
<dbReference type="OrthoDB" id="9813348at2"/>
<comment type="caution">
    <text evidence="7">The sequence shown here is derived from an EMBL/GenBank/DDBJ whole genome shotgun (WGS) entry which is preliminary data.</text>
</comment>
<dbReference type="Proteomes" id="UP000266091">
    <property type="component" value="Unassembled WGS sequence"/>
</dbReference>
<evidence type="ECO:0000256" key="5">
    <source>
        <dbReference type="RuleBase" id="RU366062"/>
    </source>
</evidence>
<evidence type="ECO:0000256" key="1">
    <source>
        <dbReference type="ARBA" id="ARBA00001974"/>
    </source>
</evidence>
<feature type="signal peptide" evidence="5">
    <location>
        <begin position="1"/>
        <end position="24"/>
    </location>
</feature>
<dbReference type="InterPro" id="IPR050315">
    <property type="entry name" value="FAD-oxidoreductase_2"/>
</dbReference>
<proteinExistence type="inferred from homology"/>
<dbReference type="GO" id="GO:0010181">
    <property type="term" value="F:FMN binding"/>
    <property type="evidence" value="ECO:0007669"/>
    <property type="project" value="InterPro"/>
</dbReference>
<dbReference type="Pfam" id="PF00890">
    <property type="entry name" value="FAD_binding_2"/>
    <property type="match status" value="1"/>
</dbReference>
<protein>
    <submittedName>
        <fullName evidence="7">Flavocytochrome c</fullName>
    </submittedName>
</protein>
<dbReference type="InterPro" id="IPR010960">
    <property type="entry name" value="Flavocytochrome_c"/>
</dbReference>
<accession>A0A388SFW1</accession>
<dbReference type="NCBIfam" id="TIGR01813">
    <property type="entry name" value="flavo_cyto_c"/>
    <property type="match status" value="1"/>
</dbReference>
<reference evidence="7 8" key="1">
    <citation type="journal article" date="2018" name="Int. J. Syst. Evol. Microbiol.">
        <title>Mesosutterella multiformis gen. nov., sp. nov., a member of the family Sutterellaceae and Sutterella megalosphaeroides sp. nov., isolated from human faeces.</title>
        <authorList>
            <person name="Sakamoto M."/>
            <person name="Ikeyama N."/>
            <person name="Kunihiro T."/>
            <person name="Iino T."/>
            <person name="Yuki M."/>
            <person name="Ohkuma M."/>
        </authorList>
    </citation>
    <scope>NUCLEOTIDE SEQUENCE [LARGE SCALE GENOMIC DNA]</scope>
    <source>
        <strain evidence="7 8">4NBBH2</strain>
    </source>
</reference>
<dbReference type="InterPro" id="IPR027477">
    <property type="entry name" value="Succ_DH/fumarate_Rdtase_cat_sf"/>
</dbReference>
<dbReference type="AlphaFoldDB" id="A0A388SFW1"/>
<dbReference type="PANTHER" id="PTHR43400">
    <property type="entry name" value="FUMARATE REDUCTASE"/>
    <property type="match status" value="1"/>
</dbReference>
<feature type="domain" description="FAD-dependent oxidoreductase 2 FAD-binding" evidence="6">
    <location>
        <begin position="33"/>
        <end position="453"/>
    </location>
</feature>
<comment type="similarity">
    <text evidence="5">Belongs to the FAD-dependent oxidoreductase 2 family. FRD/SDH subfamily.</text>
</comment>
<evidence type="ECO:0000256" key="2">
    <source>
        <dbReference type="ARBA" id="ARBA00022630"/>
    </source>
</evidence>
<keyword evidence="8" id="KW-1185">Reference proteome</keyword>
<dbReference type="RefSeq" id="WP_116270820.1">
    <property type="nucleotide sequence ID" value="NZ_BGZJ01000002.1"/>
</dbReference>
<evidence type="ECO:0000256" key="3">
    <source>
        <dbReference type="ARBA" id="ARBA00022827"/>
    </source>
</evidence>
<keyword evidence="2 5" id="KW-0285">Flavoprotein</keyword>
<evidence type="ECO:0000313" key="7">
    <source>
        <dbReference type="EMBL" id="GBO94573.1"/>
    </source>
</evidence>
<keyword evidence="4 5" id="KW-0560">Oxidoreductase</keyword>